<reference evidence="15" key="1">
    <citation type="submission" date="2025-08" db="UniProtKB">
        <authorList>
            <consortium name="RefSeq"/>
        </authorList>
    </citation>
    <scope>IDENTIFICATION</scope>
</reference>
<name>A0A6P4FHU1_DRORH</name>
<keyword evidence="7" id="KW-0460">Magnesium</keyword>
<feature type="compositionally biased region" description="Basic and acidic residues" evidence="13">
    <location>
        <begin position="37"/>
        <end position="51"/>
    </location>
</feature>
<comment type="similarity">
    <text evidence="9">Belongs to the WRNexo family.</text>
</comment>
<dbReference type="PANTHER" id="PTHR13620">
    <property type="entry name" value="3-5 EXONUCLEASE"/>
    <property type="match status" value="1"/>
</dbReference>
<evidence type="ECO:0000256" key="3">
    <source>
        <dbReference type="ARBA" id="ARBA00022722"/>
    </source>
</evidence>
<keyword evidence="5" id="KW-0378">Hydrolase</keyword>
<dbReference type="InterPro" id="IPR002562">
    <property type="entry name" value="3'-5'_exonuclease_dom"/>
</dbReference>
<evidence type="ECO:0000259" key="14">
    <source>
        <dbReference type="SMART" id="SM00474"/>
    </source>
</evidence>
<dbReference type="GO" id="GO:0046872">
    <property type="term" value="F:metal ion binding"/>
    <property type="evidence" value="ECO:0007669"/>
    <property type="project" value="UniProtKB-KW"/>
</dbReference>
<keyword evidence="8" id="KW-0539">Nucleus</keyword>
<protein>
    <recommendedName>
        <fullName evidence="10">3'-5' exonuclease</fullName>
    </recommendedName>
    <alternativeName>
        <fullName evidence="11">Werner Syndrome-like exonuclease</fullName>
    </alternativeName>
</protein>
<keyword evidence="3" id="KW-0540">Nuclease</keyword>
<evidence type="ECO:0000256" key="11">
    <source>
        <dbReference type="ARBA" id="ARBA00042761"/>
    </source>
</evidence>
<evidence type="ECO:0000256" key="10">
    <source>
        <dbReference type="ARBA" id="ARBA00040531"/>
    </source>
</evidence>
<dbReference type="InterPro" id="IPR036397">
    <property type="entry name" value="RNaseH_sf"/>
</dbReference>
<gene>
    <name evidence="15" type="primary">LOC108052178</name>
</gene>
<dbReference type="GO" id="GO:0008408">
    <property type="term" value="F:3'-5' exonuclease activity"/>
    <property type="evidence" value="ECO:0007669"/>
    <property type="project" value="InterPro"/>
</dbReference>
<dbReference type="GO" id="GO:0003676">
    <property type="term" value="F:nucleic acid binding"/>
    <property type="evidence" value="ECO:0007669"/>
    <property type="project" value="InterPro"/>
</dbReference>
<dbReference type="CDD" id="cd06141">
    <property type="entry name" value="WRN_exo"/>
    <property type="match status" value="1"/>
</dbReference>
<dbReference type="RefSeq" id="XP_016990005.1">
    <property type="nucleotide sequence ID" value="XM_017134516.1"/>
</dbReference>
<dbReference type="SMART" id="SM00474">
    <property type="entry name" value="35EXOc"/>
    <property type="match status" value="1"/>
</dbReference>
<accession>A0A6P4FHU1</accession>
<organism evidence="15">
    <name type="scientific">Drosophila rhopaloa</name>
    <name type="common">Fruit fly</name>
    <dbReference type="NCBI Taxonomy" id="1041015"/>
    <lineage>
        <taxon>Eukaryota</taxon>
        <taxon>Metazoa</taxon>
        <taxon>Ecdysozoa</taxon>
        <taxon>Arthropoda</taxon>
        <taxon>Hexapoda</taxon>
        <taxon>Insecta</taxon>
        <taxon>Pterygota</taxon>
        <taxon>Neoptera</taxon>
        <taxon>Endopterygota</taxon>
        <taxon>Diptera</taxon>
        <taxon>Brachycera</taxon>
        <taxon>Muscomorpha</taxon>
        <taxon>Ephydroidea</taxon>
        <taxon>Drosophilidae</taxon>
        <taxon>Drosophila</taxon>
        <taxon>Sophophora</taxon>
    </lineage>
</organism>
<dbReference type="OrthoDB" id="10261556at2759"/>
<dbReference type="PANTHER" id="PTHR13620:SF109">
    <property type="entry name" value="3'-5' EXONUCLEASE"/>
    <property type="match status" value="1"/>
</dbReference>
<evidence type="ECO:0000313" key="15">
    <source>
        <dbReference type="RefSeq" id="XP_016990005.1"/>
    </source>
</evidence>
<evidence type="ECO:0000256" key="2">
    <source>
        <dbReference type="ARBA" id="ARBA00022553"/>
    </source>
</evidence>
<feature type="domain" description="3'-5' exonuclease" evidence="14">
    <location>
        <begin position="139"/>
        <end position="319"/>
    </location>
</feature>
<dbReference type="AlphaFoldDB" id="A0A6P4FHU1"/>
<evidence type="ECO:0000256" key="4">
    <source>
        <dbReference type="ARBA" id="ARBA00022723"/>
    </source>
</evidence>
<evidence type="ECO:0000256" key="8">
    <source>
        <dbReference type="ARBA" id="ARBA00023242"/>
    </source>
</evidence>
<evidence type="ECO:0000256" key="1">
    <source>
        <dbReference type="ARBA" id="ARBA00004123"/>
    </source>
</evidence>
<keyword evidence="6" id="KW-0269">Exonuclease</keyword>
<comment type="function">
    <text evidence="12">Has exonuclease activity on both single-stranded and duplex templates bearing overhangs, but not blunt ended duplex DNA, and cleaves in a 3'-5' direction. Essential for the formation of DNA replication focal centers. Has an important role in maintaining genome stability.</text>
</comment>
<comment type="subcellular location">
    <subcellularLocation>
        <location evidence="1">Nucleus</location>
    </subcellularLocation>
</comment>
<proteinExistence type="inferred from homology"/>
<dbReference type="GO" id="GO:0005634">
    <property type="term" value="C:nucleus"/>
    <property type="evidence" value="ECO:0007669"/>
    <property type="project" value="UniProtKB-SubCell"/>
</dbReference>
<keyword evidence="4" id="KW-0479">Metal-binding</keyword>
<keyword evidence="2" id="KW-0597">Phosphoprotein</keyword>
<evidence type="ECO:0000256" key="12">
    <source>
        <dbReference type="ARBA" id="ARBA00045901"/>
    </source>
</evidence>
<feature type="compositionally biased region" description="Basic and acidic residues" evidence="13">
    <location>
        <begin position="73"/>
        <end position="93"/>
    </location>
</feature>
<dbReference type="InterPro" id="IPR012337">
    <property type="entry name" value="RNaseH-like_sf"/>
</dbReference>
<dbReference type="GO" id="GO:0006139">
    <property type="term" value="P:nucleobase-containing compound metabolic process"/>
    <property type="evidence" value="ECO:0007669"/>
    <property type="project" value="InterPro"/>
</dbReference>
<evidence type="ECO:0000256" key="6">
    <source>
        <dbReference type="ARBA" id="ARBA00022839"/>
    </source>
</evidence>
<dbReference type="FunFam" id="3.30.420.10:FF:000104">
    <property type="entry name" value="Werner Syndrome-like exonuclease"/>
    <property type="match status" value="1"/>
</dbReference>
<dbReference type="RefSeq" id="XP_016990005.2">
    <property type="nucleotide sequence ID" value="XM_017134516.2"/>
</dbReference>
<dbReference type="SUPFAM" id="SSF53098">
    <property type="entry name" value="Ribonuclease H-like"/>
    <property type="match status" value="1"/>
</dbReference>
<dbReference type="Pfam" id="PF01612">
    <property type="entry name" value="DNA_pol_A_exo1"/>
    <property type="match status" value="1"/>
</dbReference>
<feature type="region of interest" description="Disordered" evidence="13">
    <location>
        <begin position="1"/>
        <end position="123"/>
    </location>
</feature>
<evidence type="ECO:0000256" key="7">
    <source>
        <dbReference type="ARBA" id="ARBA00022842"/>
    </source>
</evidence>
<evidence type="ECO:0000256" key="5">
    <source>
        <dbReference type="ARBA" id="ARBA00022801"/>
    </source>
</evidence>
<sequence>MDKYLIKMPIKSKTNDVSNQEKVVVKKETPKMSAKQMKKDTPKVLKDKENTGEENTPKQTKAGRPGRPATKRKNLDTPEVKDEKVEADSENPPKRRSSRTTRSTRSMAEDGPPSPEKEKPEKLPFIKYKGDIKYFTESQDIAASADEVLQWVEKQKDEVVPMAFDMEWPFSFQTGPGKSAVIQICVDEKCCYIYQLTNLKKLPAVLVALINHPKVRLHGVNIKNDFRKLARDFPEVSAEPLIEKCVDLGPWCNEVCETGGRWSLERLTNFIAKKAMDKSKKVRMSKWHVIPLDENQLMYAAIDVYIGQVIYRELERREKVKLKNEEEFKDQNGDAAFKAVKALGETFLTKINEVTL</sequence>
<evidence type="ECO:0000256" key="9">
    <source>
        <dbReference type="ARBA" id="ARBA00037949"/>
    </source>
</evidence>
<evidence type="ECO:0000256" key="13">
    <source>
        <dbReference type="SAM" id="MobiDB-lite"/>
    </source>
</evidence>
<dbReference type="InterPro" id="IPR051132">
    <property type="entry name" value="3-5_Exonuclease_domain"/>
</dbReference>
<dbReference type="Gene3D" id="3.30.420.10">
    <property type="entry name" value="Ribonuclease H-like superfamily/Ribonuclease H"/>
    <property type="match status" value="1"/>
</dbReference>